<dbReference type="PROSITE" id="PS51257">
    <property type="entry name" value="PROKAR_LIPOPROTEIN"/>
    <property type="match status" value="1"/>
</dbReference>
<evidence type="ECO:0000313" key="3">
    <source>
        <dbReference type="EMBL" id="MTD12332.1"/>
    </source>
</evidence>
<keyword evidence="1 2" id="KW-0732">Signal</keyword>
<dbReference type="PANTHER" id="PTHR30006">
    <property type="entry name" value="THIAMINE-BINDING PERIPLASMIC PROTEIN-RELATED"/>
    <property type="match status" value="1"/>
</dbReference>
<dbReference type="SUPFAM" id="SSF53850">
    <property type="entry name" value="Periplasmic binding protein-like II"/>
    <property type="match status" value="1"/>
</dbReference>
<evidence type="ECO:0000256" key="2">
    <source>
        <dbReference type="SAM" id="SignalP"/>
    </source>
</evidence>
<dbReference type="PANTHER" id="PTHR30006:SF2">
    <property type="entry name" value="ABC TRANSPORTER SUBSTRATE-BINDING PROTEIN"/>
    <property type="match status" value="1"/>
</dbReference>
<dbReference type="Pfam" id="PF13531">
    <property type="entry name" value="SBP_bac_11"/>
    <property type="match status" value="1"/>
</dbReference>
<feature type="chain" id="PRO_5029905365" evidence="2">
    <location>
        <begin position="31"/>
        <end position="358"/>
    </location>
</feature>
<feature type="signal peptide" evidence="2">
    <location>
        <begin position="1"/>
        <end position="30"/>
    </location>
</feature>
<proteinExistence type="predicted"/>
<organism evidence="3 4">
    <name type="scientific">Nakamurella alba</name>
    <dbReference type="NCBI Taxonomy" id="2665158"/>
    <lineage>
        <taxon>Bacteria</taxon>
        <taxon>Bacillati</taxon>
        <taxon>Actinomycetota</taxon>
        <taxon>Actinomycetes</taxon>
        <taxon>Nakamurellales</taxon>
        <taxon>Nakamurellaceae</taxon>
        <taxon>Nakamurella</taxon>
    </lineage>
</organism>
<dbReference type="RefSeq" id="WP_154766416.1">
    <property type="nucleotide sequence ID" value="NZ_WLYK01000001.1"/>
</dbReference>
<comment type="caution">
    <text evidence="3">The sequence shown here is derived from an EMBL/GenBank/DDBJ whole genome shotgun (WGS) entry which is preliminary data.</text>
</comment>
<gene>
    <name evidence="3" type="ORF">GIS00_00045</name>
</gene>
<evidence type="ECO:0000256" key="1">
    <source>
        <dbReference type="ARBA" id="ARBA00022729"/>
    </source>
</evidence>
<keyword evidence="4" id="KW-1185">Reference proteome</keyword>
<dbReference type="EMBL" id="WLYK01000001">
    <property type="protein sequence ID" value="MTD12332.1"/>
    <property type="molecule type" value="Genomic_DNA"/>
</dbReference>
<dbReference type="Proteomes" id="UP000460221">
    <property type="component" value="Unassembled WGS sequence"/>
</dbReference>
<evidence type="ECO:0000313" key="4">
    <source>
        <dbReference type="Proteomes" id="UP000460221"/>
    </source>
</evidence>
<name>A0A7K1FDY6_9ACTN</name>
<dbReference type="AlphaFoldDB" id="A0A7K1FDY6"/>
<sequence length="358" mass="37350">MRRNMIHQSLLGTALTVGALMLTACGGGSAAQTPAADLAPIAGISDELVTAARQEGSVTIYAGGHSRDQIELLKSMFEARYGITVTYRRDDTSATVNAIEAEKASGTINADVVSLADPIRMQQWADEKLITAADPINQDRLIDGIHQDGTPQVPFVQVPLGIMYNTANTQESELPATWADVTALAPKSVITADPNASGTALSFYVTVSAALGSDWIGQLQSAQPIVTESTLGLSQMVLTGETTFGIPANETTVLAAAKGGEPLAIHYPSDGVPIAFWEVASIADAPHPNAGRLLVDYQLSDEFQQALVDASNRSVLQGMPAPEGAPDLSGVEQLPVSVEDLAADGADVRAEFAAKIGA</sequence>
<reference evidence="3 4" key="1">
    <citation type="submission" date="2019-11" db="EMBL/GenBank/DDBJ databases">
        <authorList>
            <person name="Jiang L.-Q."/>
        </authorList>
    </citation>
    <scope>NUCLEOTIDE SEQUENCE [LARGE SCALE GENOMIC DNA]</scope>
    <source>
        <strain evidence="3 4">YIM 132087</strain>
    </source>
</reference>
<protein>
    <submittedName>
        <fullName evidence="3">Extracellular solute-binding protein</fullName>
    </submittedName>
</protein>
<dbReference type="Gene3D" id="3.40.190.10">
    <property type="entry name" value="Periplasmic binding protein-like II"/>
    <property type="match status" value="2"/>
</dbReference>
<accession>A0A7K1FDY6</accession>